<evidence type="ECO:0000256" key="1">
    <source>
        <dbReference type="SAM" id="Phobius"/>
    </source>
</evidence>
<evidence type="ECO:0000256" key="2">
    <source>
        <dbReference type="SAM" id="SignalP"/>
    </source>
</evidence>
<keyword evidence="1" id="KW-1133">Transmembrane helix</keyword>
<sequence>MGIKLLAILFIFCQIMCVVAETLKGGSDDEDDEWGVSGWIGIFVVCISTASFTILLLGLVIFCHCVDLTRYHLE</sequence>
<evidence type="ECO:0000313" key="3">
    <source>
        <dbReference type="EMBL" id="EMS17741.1"/>
    </source>
</evidence>
<accession>M7WIE2</accession>
<dbReference type="Proteomes" id="UP000030780">
    <property type="component" value="Unassembled WGS sequence"/>
</dbReference>
<feature type="signal peptide" evidence="2">
    <location>
        <begin position="1"/>
        <end position="20"/>
    </location>
</feature>
<dbReference type="EMBL" id="KB637116">
    <property type="protein sequence ID" value="EMS17741.1"/>
    <property type="molecule type" value="Genomic_DNA"/>
</dbReference>
<dbReference type="VEuPathDB" id="AmoebaDB:KM1_008560"/>
<keyword evidence="2" id="KW-0732">Signal</keyword>
<feature type="transmembrane region" description="Helical" evidence="1">
    <location>
        <begin position="36"/>
        <end position="62"/>
    </location>
</feature>
<proteinExistence type="predicted"/>
<dbReference type="AlphaFoldDB" id="M7WIE2"/>
<gene>
    <name evidence="3" type="ORF">KM1_008560</name>
</gene>
<name>M7WIE2_ENTHI</name>
<keyword evidence="1" id="KW-0812">Transmembrane</keyword>
<keyword evidence="1" id="KW-0472">Membrane</keyword>
<organism evidence="3 4">
    <name type="scientific">Entamoeba histolytica HM-3:IMSS</name>
    <dbReference type="NCBI Taxonomy" id="885315"/>
    <lineage>
        <taxon>Eukaryota</taxon>
        <taxon>Amoebozoa</taxon>
        <taxon>Evosea</taxon>
        <taxon>Archamoebae</taxon>
        <taxon>Mastigamoebida</taxon>
        <taxon>Entamoebidae</taxon>
        <taxon>Entamoeba</taxon>
    </lineage>
</organism>
<evidence type="ECO:0000313" key="4">
    <source>
        <dbReference type="Proteomes" id="UP000030780"/>
    </source>
</evidence>
<reference evidence="3 4" key="1">
    <citation type="submission" date="2013-01" db="EMBL/GenBank/DDBJ databases">
        <authorList>
            <person name="Inman J."/>
            <person name="Zafar N."/>
            <person name="Lorenzi H."/>
            <person name="Caler E."/>
        </authorList>
    </citation>
    <scope>NUCLEOTIDE SEQUENCE [LARGE SCALE GENOMIC DNA]</scope>
    <source>
        <strain evidence="3 4">HM-3:IMSS</strain>
    </source>
</reference>
<feature type="chain" id="PRO_5004087135" evidence="2">
    <location>
        <begin position="21"/>
        <end position="74"/>
    </location>
</feature>
<protein>
    <submittedName>
        <fullName evidence="3">Uncharacterized protein</fullName>
    </submittedName>
</protein>